<dbReference type="Proteomes" id="UP000008370">
    <property type="component" value="Unassembled WGS sequence"/>
</dbReference>
<dbReference type="EMBL" id="JH930476">
    <property type="protein sequence ID" value="EKM52192.1"/>
    <property type="molecule type" value="Genomic_DNA"/>
</dbReference>
<dbReference type="HOGENOM" id="CLU_080462_1_0_1"/>
<organism evidence="2 3">
    <name type="scientific">Phanerochaete carnosa (strain HHB-10118-sp)</name>
    <name type="common">White-rot fungus</name>
    <name type="synonym">Peniophora carnosa</name>
    <dbReference type="NCBI Taxonomy" id="650164"/>
    <lineage>
        <taxon>Eukaryota</taxon>
        <taxon>Fungi</taxon>
        <taxon>Dikarya</taxon>
        <taxon>Basidiomycota</taxon>
        <taxon>Agaricomycotina</taxon>
        <taxon>Agaricomycetes</taxon>
        <taxon>Polyporales</taxon>
        <taxon>Phanerochaetaceae</taxon>
        <taxon>Phanerochaete</taxon>
    </lineage>
</organism>
<dbReference type="RefSeq" id="XP_007399969.1">
    <property type="nucleotide sequence ID" value="XM_007399907.1"/>
</dbReference>
<dbReference type="InParanoid" id="K5WPC0"/>
<feature type="domain" description="BBC1/AIM3 cysteine proteinase-fold" evidence="1">
    <location>
        <begin position="2"/>
        <end position="152"/>
    </location>
</feature>
<dbReference type="OrthoDB" id="207120at2759"/>
<dbReference type="STRING" id="650164.K5WPC0"/>
<sequence length="190" mass="20890">MAHWGRVGVQIAEVATTLYEKSRKSLVGDGTHVGFVTTVLNEVPNASKPVPPFDSFGYLIYEQGGSAVHKRASDIMPGDIVVLHDAKLKGHKGLQIYHQNVGMGEPLIAIIGDYEVKKTKVKVFQANQHVGQESVESVSYRLDDLKSGTVKVRQVLRHLDVNLTIPIRFSGYLKRNGIQLLSLGLGPFVF</sequence>
<accession>K5WPC0</accession>
<protein>
    <recommendedName>
        <fullName evidence="1">BBC1/AIM3 cysteine proteinase-fold domain-containing protein</fullName>
    </recommendedName>
</protein>
<evidence type="ECO:0000259" key="1">
    <source>
        <dbReference type="Pfam" id="PF25459"/>
    </source>
</evidence>
<evidence type="ECO:0000313" key="2">
    <source>
        <dbReference type="EMBL" id="EKM52192.1"/>
    </source>
</evidence>
<keyword evidence="3" id="KW-1185">Reference proteome</keyword>
<evidence type="ECO:0000313" key="3">
    <source>
        <dbReference type="Proteomes" id="UP000008370"/>
    </source>
</evidence>
<dbReference type="InterPro" id="IPR057402">
    <property type="entry name" value="AIM3_BBC1_C"/>
</dbReference>
<dbReference type="GeneID" id="18907198"/>
<reference evidence="2 3" key="1">
    <citation type="journal article" date="2012" name="BMC Genomics">
        <title>Comparative genomics of the white-rot fungi, Phanerochaete carnosa and P. chrysosporium, to elucidate the genetic basis of the distinct wood types they colonize.</title>
        <authorList>
            <person name="Suzuki H."/>
            <person name="MacDonald J."/>
            <person name="Syed K."/>
            <person name="Salamov A."/>
            <person name="Hori C."/>
            <person name="Aerts A."/>
            <person name="Henrissat B."/>
            <person name="Wiebenga A."/>
            <person name="vanKuyk P.A."/>
            <person name="Barry K."/>
            <person name="Lindquist E."/>
            <person name="LaButti K."/>
            <person name="Lapidus A."/>
            <person name="Lucas S."/>
            <person name="Coutinho P."/>
            <person name="Gong Y."/>
            <person name="Samejima M."/>
            <person name="Mahadevan R."/>
            <person name="Abou-Zaid M."/>
            <person name="de Vries R.P."/>
            <person name="Igarashi K."/>
            <person name="Yadav J.S."/>
            <person name="Grigoriev I.V."/>
            <person name="Master E.R."/>
        </authorList>
    </citation>
    <scope>NUCLEOTIDE SEQUENCE [LARGE SCALE GENOMIC DNA]</scope>
    <source>
        <strain evidence="2 3">HHB-10118-sp</strain>
    </source>
</reference>
<name>K5WPC0_PHACS</name>
<gene>
    <name evidence="2" type="ORF">PHACADRAFT_101569</name>
</gene>
<dbReference type="Pfam" id="PF25459">
    <property type="entry name" value="AIM3_BBC1_C"/>
    <property type="match status" value="1"/>
</dbReference>
<dbReference type="AlphaFoldDB" id="K5WPC0"/>
<dbReference type="KEGG" id="pco:PHACADRAFT_101569"/>
<proteinExistence type="predicted"/>